<dbReference type="SUPFAM" id="SSF56935">
    <property type="entry name" value="Porins"/>
    <property type="match status" value="1"/>
</dbReference>
<evidence type="ECO:0000256" key="1">
    <source>
        <dbReference type="ARBA" id="ARBA00004571"/>
    </source>
</evidence>
<evidence type="ECO:0000256" key="9">
    <source>
        <dbReference type="ARBA" id="ARBA00023237"/>
    </source>
</evidence>
<dbReference type="GO" id="GO:0009279">
    <property type="term" value="C:cell outer membrane"/>
    <property type="evidence" value="ECO:0007669"/>
    <property type="project" value="UniProtKB-SubCell"/>
</dbReference>
<keyword evidence="9 10" id="KW-0998">Cell outer membrane</keyword>
<evidence type="ECO:0000256" key="7">
    <source>
        <dbReference type="ARBA" id="ARBA00023136"/>
    </source>
</evidence>
<evidence type="ECO:0000256" key="4">
    <source>
        <dbReference type="ARBA" id="ARBA00022692"/>
    </source>
</evidence>
<evidence type="ECO:0000256" key="11">
    <source>
        <dbReference type="RuleBase" id="RU003357"/>
    </source>
</evidence>
<gene>
    <name evidence="15" type="ORF">HMPREF3226_02972</name>
</gene>
<dbReference type="STRING" id="28128.HMPREF3226_02972"/>
<dbReference type="Gene3D" id="2.170.130.10">
    <property type="entry name" value="TonB-dependent receptor, plug domain"/>
    <property type="match status" value="1"/>
</dbReference>
<dbReference type="GO" id="GO:0015344">
    <property type="term" value="F:siderophore uptake transmembrane transporter activity"/>
    <property type="evidence" value="ECO:0007669"/>
    <property type="project" value="TreeGrafter"/>
</dbReference>
<comment type="caution">
    <text evidence="15">The sequence shown here is derived from an EMBL/GenBank/DDBJ whole genome shotgun (WGS) entry which is preliminary data.</text>
</comment>
<dbReference type="SUPFAM" id="SSF49464">
    <property type="entry name" value="Carboxypeptidase regulatory domain-like"/>
    <property type="match status" value="1"/>
</dbReference>
<dbReference type="InterPro" id="IPR036942">
    <property type="entry name" value="Beta-barrel_TonB_sf"/>
</dbReference>
<keyword evidence="4 10" id="KW-0812">Transmembrane</keyword>
<dbReference type="InterPro" id="IPR000531">
    <property type="entry name" value="Beta-barrel_TonB"/>
</dbReference>
<dbReference type="PANTHER" id="PTHR30069">
    <property type="entry name" value="TONB-DEPENDENT OUTER MEMBRANE RECEPTOR"/>
    <property type="match status" value="1"/>
</dbReference>
<feature type="transmembrane region" description="Helical" evidence="12">
    <location>
        <begin position="37"/>
        <end position="54"/>
    </location>
</feature>
<keyword evidence="12" id="KW-1133">Transmembrane helix</keyword>
<dbReference type="EMBL" id="LRQG01000284">
    <property type="protein sequence ID" value="KXA31212.1"/>
    <property type="molecule type" value="Genomic_DNA"/>
</dbReference>
<dbReference type="Gene3D" id="2.40.170.20">
    <property type="entry name" value="TonB-dependent receptor, beta-barrel domain"/>
    <property type="match status" value="1"/>
</dbReference>
<name>A0A133PR70_9BACT</name>
<dbReference type="InterPro" id="IPR037066">
    <property type="entry name" value="Plug_dom_sf"/>
</dbReference>
<evidence type="ECO:0000256" key="12">
    <source>
        <dbReference type="SAM" id="Phobius"/>
    </source>
</evidence>
<keyword evidence="3 10" id="KW-1134">Transmembrane beta strand</keyword>
<keyword evidence="6 11" id="KW-0798">TonB box</keyword>
<keyword evidence="2 10" id="KW-0813">Transport</keyword>
<evidence type="ECO:0000256" key="2">
    <source>
        <dbReference type="ARBA" id="ARBA00022448"/>
    </source>
</evidence>
<comment type="subcellular location">
    <subcellularLocation>
        <location evidence="1 10">Cell outer membrane</location>
        <topology evidence="1 10">Multi-pass membrane protein</topology>
    </subcellularLocation>
</comment>
<feature type="domain" description="TonB-dependent receptor plug" evidence="14">
    <location>
        <begin position="156"/>
        <end position="260"/>
    </location>
</feature>
<dbReference type="PROSITE" id="PS52016">
    <property type="entry name" value="TONB_DEPENDENT_REC_3"/>
    <property type="match status" value="1"/>
</dbReference>
<dbReference type="Pfam" id="PF13715">
    <property type="entry name" value="CarbopepD_reg_2"/>
    <property type="match status" value="1"/>
</dbReference>
<organism evidence="15 16">
    <name type="scientific">Prevotella corporis</name>
    <dbReference type="NCBI Taxonomy" id="28128"/>
    <lineage>
        <taxon>Bacteria</taxon>
        <taxon>Pseudomonadati</taxon>
        <taxon>Bacteroidota</taxon>
        <taxon>Bacteroidia</taxon>
        <taxon>Bacteroidales</taxon>
        <taxon>Prevotellaceae</taxon>
        <taxon>Prevotella</taxon>
    </lineage>
</organism>
<dbReference type="Proteomes" id="UP000070533">
    <property type="component" value="Unassembled WGS sequence"/>
</dbReference>
<evidence type="ECO:0000256" key="10">
    <source>
        <dbReference type="PROSITE-ProRule" id="PRU01360"/>
    </source>
</evidence>
<dbReference type="PANTHER" id="PTHR30069:SF29">
    <property type="entry name" value="HEMOGLOBIN AND HEMOGLOBIN-HAPTOGLOBIN-BINDING PROTEIN 1-RELATED"/>
    <property type="match status" value="1"/>
</dbReference>
<feature type="domain" description="TonB-dependent receptor-like beta-barrel" evidence="13">
    <location>
        <begin position="386"/>
        <end position="788"/>
    </location>
</feature>
<dbReference type="Pfam" id="PF00593">
    <property type="entry name" value="TonB_dep_Rec_b-barrel"/>
    <property type="match status" value="1"/>
</dbReference>
<dbReference type="InterPro" id="IPR008969">
    <property type="entry name" value="CarboxyPept-like_regulatory"/>
</dbReference>
<keyword evidence="7 10" id="KW-0472">Membrane</keyword>
<dbReference type="InterPro" id="IPR012910">
    <property type="entry name" value="Plug_dom"/>
</dbReference>
<reference evidence="16" key="1">
    <citation type="submission" date="2016-01" db="EMBL/GenBank/DDBJ databases">
        <authorList>
            <person name="Mitreva M."/>
            <person name="Pepin K.H."/>
            <person name="Mihindukulasuriya K.A."/>
            <person name="Fulton R."/>
            <person name="Fronick C."/>
            <person name="O'Laughlin M."/>
            <person name="Miner T."/>
            <person name="Herter B."/>
            <person name="Rosa B.A."/>
            <person name="Cordes M."/>
            <person name="Tomlinson C."/>
            <person name="Wollam A."/>
            <person name="Palsikar V.B."/>
            <person name="Mardis E.R."/>
            <person name="Wilson R.K."/>
        </authorList>
    </citation>
    <scope>NUCLEOTIDE SEQUENCE [LARGE SCALE GENOMIC DNA]</scope>
    <source>
        <strain evidence="16">MJR7716</strain>
    </source>
</reference>
<sequence length="815" mass="92464">MNILLSRSRVKSATNYNEVRFPDNGLRIFFMNISDHYSFLLSWLIIFFLFAVSTQSTAQKAVVYGTITDDTSGDPLTGVNVFFSEKKKVISDAHGNYVIQLPKPQNVNLHFKSIGYQPMVKRISVCDSIRVDIRLQSVDYELQGVTVTTRSEIRKLKESGMPVSVIGQQQLQGTASNINDVLARTVGVTVRNTGGIGSASRISVRGLEGKRMGMFIDETPLGQIGNFVALNDIPTNMIERIEVYKGIVPYKFGGSALGGAVNVVLKEYPPVYLDASYEISSFNTHQISTIFKCTDRKSGLQFGIGGFYTYAGNNYKMQLSNLDDRIVERDHDRFRKLTGGFSVKATRWWFDKVKLELVLMKTKQEVQGIDMNVKEAYNDSYSFVSAINLKRKNFFLDGLDFDFDFGFVYGKYGLHDQAMCRYDWDGNRLPPVSSYGGEQGNHPSDGNNRSKDLVGKLNLAYTIDLHHSVNLNIYANRTALHPEDQLMNKALGFNANYPSTMNNVTVGLSYDLSLFNGKFQNAFTLKDFSFSSHSRSIDLFAINEPEPVKVAKNYFGFSNALRYTLTKELMVKASFNSEVRIPTNEELIGNGYSILPSPALKPERTSGFNLGTLYRKLKRHGGIVECEVGLFYNRLEDMIRFTPDMIPTMARYRNFGSVRTMGVEVEAKVDVCPILYLYANTTYQDLRDVRSKIPGTDVDNPTKEMRIPNVPYLLANFGAEFHKENLFGGRQQNTRILFDASYIHQYFYDFEMSKYQERKIPTSLNMDAAIEHSFCNDQWVLTFKVKNVGNRRILSELNRPLPGRSVAFKLRYLFK</sequence>
<protein>
    <submittedName>
        <fullName evidence="15">TonB-dependent receptor plug domain protein</fullName>
    </submittedName>
</protein>
<evidence type="ECO:0000256" key="5">
    <source>
        <dbReference type="ARBA" id="ARBA00022729"/>
    </source>
</evidence>
<dbReference type="PATRIC" id="fig|28128.5.peg.3064"/>
<evidence type="ECO:0000313" key="16">
    <source>
        <dbReference type="Proteomes" id="UP000070533"/>
    </source>
</evidence>
<keyword evidence="8 15" id="KW-0675">Receptor</keyword>
<evidence type="ECO:0000256" key="3">
    <source>
        <dbReference type="ARBA" id="ARBA00022452"/>
    </source>
</evidence>
<evidence type="ECO:0000259" key="14">
    <source>
        <dbReference type="Pfam" id="PF07715"/>
    </source>
</evidence>
<dbReference type="Pfam" id="PF07715">
    <property type="entry name" value="Plug"/>
    <property type="match status" value="1"/>
</dbReference>
<evidence type="ECO:0000313" key="15">
    <source>
        <dbReference type="EMBL" id="KXA31212.1"/>
    </source>
</evidence>
<evidence type="ECO:0000256" key="8">
    <source>
        <dbReference type="ARBA" id="ARBA00023170"/>
    </source>
</evidence>
<dbReference type="eggNOG" id="COG4771">
    <property type="taxonomic scope" value="Bacteria"/>
</dbReference>
<evidence type="ECO:0000259" key="13">
    <source>
        <dbReference type="Pfam" id="PF00593"/>
    </source>
</evidence>
<dbReference type="InterPro" id="IPR039426">
    <property type="entry name" value="TonB-dep_rcpt-like"/>
</dbReference>
<comment type="similarity">
    <text evidence="10 11">Belongs to the TonB-dependent receptor family.</text>
</comment>
<dbReference type="GO" id="GO:0044718">
    <property type="term" value="P:siderophore transmembrane transport"/>
    <property type="evidence" value="ECO:0007669"/>
    <property type="project" value="TreeGrafter"/>
</dbReference>
<accession>A0A133PR70</accession>
<proteinExistence type="inferred from homology"/>
<dbReference type="AlphaFoldDB" id="A0A133PR70"/>
<evidence type="ECO:0000256" key="6">
    <source>
        <dbReference type="ARBA" id="ARBA00023077"/>
    </source>
</evidence>
<dbReference type="Gene3D" id="2.60.40.1120">
    <property type="entry name" value="Carboxypeptidase-like, regulatory domain"/>
    <property type="match status" value="1"/>
</dbReference>
<keyword evidence="5" id="KW-0732">Signal</keyword>
<keyword evidence="16" id="KW-1185">Reference proteome</keyword>